<dbReference type="InterPro" id="IPR027417">
    <property type="entry name" value="P-loop_NTPase"/>
</dbReference>
<keyword evidence="2" id="KW-1185">Reference proteome</keyword>
<dbReference type="KEGG" id="sdyn:Mal52_27230"/>
<name>A0A517ZP37_9PLAN</name>
<dbReference type="SUPFAM" id="SSF52540">
    <property type="entry name" value="P-loop containing nucleoside triphosphate hydrolases"/>
    <property type="match status" value="1"/>
</dbReference>
<accession>A0A517ZP37</accession>
<reference evidence="1 2" key="1">
    <citation type="submission" date="2019-02" db="EMBL/GenBank/DDBJ databases">
        <title>Deep-cultivation of Planctomycetes and their phenomic and genomic characterization uncovers novel biology.</title>
        <authorList>
            <person name="Wiegand S."/>
            <person name="Jogler M."/>
            <person name="Boedeker C."/>
            <person name="Pinto D."/>
            <person name="Vollmers J."/>
            <person name="Rivas-Marin E."/>
            <person name="Kohn T."/>
            <person name="Peeters S.H."/>
            <person name="Heuer A."/>
            <person name="Rast P."/>
            <person name="Oberbeckmann S."/>
            <person name="Bunk B."/>
            <person name="Jeske O."/>
            <person name="Meyerdierks A."/>
            <person name="Storesund J.E."/>
            <person name="Kallscheuer N."/>
            <person name="Luecker S."/>
            <person name="Lage O.M."/>
            <person name="Pohl T."/>
            <person name="Merkel B.J."/>
            <person name="Hornburger P."/>
            <person name="Mueller R.-W."/>
            <person name="Bruemmer F."/>
            <person name="Labrenz M."/>
            <person name="Spormann A.M."/>
            <person name="Op den Camp H."/>
            <person name="Overmann J."/>
            <person name="Amann R."/>
            <person name="Jetten M.S.M."/>
            <person name="Mascher T."/>
            <person name="Medema M.H."/>
            <person name="Devos D.P."/>
            <person name="Kaster A.-K."/>
            <person name="Ovreas L."/>
            <person name="Rohde M."/>
            <person name="Galperin M.Y."/>
            <person name="Jogler C."/>
        </authorList>
    </citation>
    <scope>NUCLEOTIDE SEQUENCE [LARGE SCALE GENOMIC DNA]</scope>
    <source>
        <strain evidence="1 2">Mal52</strain>
    </source>
</reference>
<dbReference type="AlphaFoldDB" id="A0A517ZP37"/>
<protein>
    <recommendedName>
        <fullName evidence="3">KAP family P-loop domain protein</fullName>
    </recommendedName>
</protein>
<organism evidence="1 2">
    <name type="scientific">Symmachiella dynata</name>
    <dbReference type="NCBI Taxonomy" id="2527995"/>
    <lineage>
        <taxon>Bacteria</taxon>
        <taxon>Pseudomonadati</taxon>
        <taxon>Planctomycetota</taxon>
        <taxon>Planctomycetia</taxon>
        <taxon>Planctomycetales</taxon>
        <taxon>Planctomycetaceae</taxon>
        <taxon>Symmachiella</taxon>
    </lineage>
</organism>
<gene>
    <name evidence="1" type="ORF">Mal52_27230</name>
</gene>
<evidence type="ECO:0008006" key="3">
    <source>
        <dbReference type="Google" id="ProtNLM"/>
    </source>
</evidence>
<evidence type="ECO:0000313" key="1">
    <source>
        <dbReference type="EMBL" id="QDU44245.1"/>
    </source>
</evidence>
<dbReference type="Proteomes" id="UP000319383">
    <property type="component" value="Chromosome"/>
</dbReference>
<evidence type="ECO:0000313" key="2">
    <source>
        <dbReference type="Proteomes" id="UP000319383"/>
    </source>
</evidence>
<dbReference type="EMBL" id="CP036276">
    <property type="protein sequence ID" value="QDU44245.1"/>
    <property type="molecule type" value="Genomic_DNA"/>
</dbReference>
<sequence>MTTEWLADDAHQAFREFCASLKPNEDLNEANTRARLIDEILFTVLRWDKHDVLHERYVKDVGYLDYEFDRPQCSLILEAKREGKTFVLPGQNYPAEPVPFGLIATECKEAAAALTQAQSYANQRGARYSAISNGHQWLLTMTFVPNQSVEDRLIYVFESLDAIKSHKFRKFFECFSPICIRANLPSQLLLDARRAPAPAKLSARINGYPIAADRNVLSHAVGGVLQLIWDAIDGDQDNEMFLRNCYIPSEPSEDMLQIAHTLLTQRASTDEQLAAAAIKPATRKSVLARQERSDREQPVVILGRIGHGKSTFLKYLRHVAAKDILSKKYLQIDLNFLRTPATAAEVPSFIMGQVQEQLKTYKIKFAEDSFVRRVLKPELIDFHKSPRGVLLKEKPDELAEAEVTFLESFTNEPERYMAHVMKFIRRSHHKSVAVFFDNLDRRGDDIQEQAFLRAAAMANDWGILVFVCLRPGTMQRSSASGVLDTMSPRTLVIPQPNIGIVLRKRFQYASQYAARTLPLEAYTHERFDDETERQLPEASSFFRMCDQSIHRNPALAKQYEAVSNGNIRKVMDYVRKVITSQHLNTHKIIQILNSSREYTLAAHETLRAMIYGPFIHFEPNASLFTNLFDIWHADPAEHFSRVLLLDYCQRHANSVAKYGFIPVTTLHNYMAAIGYSANHVTDTLSLLVNRDCLEGQDEYRDRETETPVLGEDVRITSLGSFHITTLVRTFLYMDAVTVDTPILEDETRASIKDSQDIRDRLKRARIFSGYLGRQVEHLTDTDVRRVLSDIFSAVANDITDIEEGSKTN</sequence>
<proteinExistence type="predicted"/>